<dbReference type="RefSeq" id="WP_182959432.1">
    <property type="nucleotide sequence ID" value="NZ_WNXC01000006.1"/>
</dbReference>
<dbReference type="EMBL" id="WNXC01000006">
    <property type="protein sequence ID" value="MBB2150448.1"/>
    <property type="molecule type" value="Genomic_DNA"/>
</dbReference>
<dbReference type="Pfam" id="PF07609">
    <property type="entry name" value="DUF1572"/>
    <property type="match status" value="1"/>
</dbReference>
<dbReference type="InterPro" id="IPR011466">
    <property type="entry name" value="DUF1572"/>
</dbReference>
<organism evidence="1 2">
    <name type="scientific">Pedobacter gandavensis</name>
    <dbReference type="NCBI Taxonomy" id="2679963"/>
    <lineage>
        <taxon>Bacteria</taxon>
        <taxon>Pseudomonadati</taxon>
        <taxon>Bacteroidota</taxon>
        <taxon>Sphingobacteriia</taxon>
        <taxon>Sphingobacteriales</taxon>
        <taxon>Sphingobacteriaceae</taxon>
        <taxon>Pedobacter</taxon>
    </lineage>
</organism>
<comment type="caution">
    <text evidence="1">The sequence shown here is derived from an EMBL/GenBank/DDBJ whole genome shotgun (WGS) entry which is preliminary data.</text>
</comment>
<evidence type="ECO:0000313" key="1">
    <source>
        <dbReference type="EMBL" id="MBB2150448.1"/>
    </source>
</evidence>
<sequence length="176" mass="20292">MMEAYLKSVQHQLAYYKKIGEQAMAQLSDAELFWQYNTESNSIAIIVKHLSGNMISRWTDFFTSDGEKENRHRDIEFIPDFSSRAEVLACWDQGWNCFLGVINALKEEDLSKEVTIRQEKHTVIAAINRQLAHYPYHIGQIVFIGKMLRATDWQSLSIPKGKSADYNAKTITKNQS</sequence>
<dbReference type="InterPro" id="IPR034660">
    <property type="entry name" value="DinB/YfiT-like"/>
</dbReference>
<reference evidence="1 2" key="1">
    <citation type="submission" date="2019-11" db="EMBL/GenBank/DDBJ databases">
        <title>Description of Pedobacter sp. LMG 31462T.</title>
        <authorList>
            <person name="Carlier A."/>
            <person name="Qi S."/>
            <person name="Vandamme P."/>
        </authorList>
    </citation>
    <scope>NUCLEOTIDE SEQUENCE [LARGE SCALE GENOMIC DNA]</scope>
    <source>
        <strain evidence="1 2">LMG 31462</strain>
    </source>
</reference>
<dbReference type="SUPFAM" id="SSF109854">
    <property type="entry name" value="DinB/YfiT-like putative metalloenzymes"/>
    <property type="match status" value="1"/>
</dbReference>
<keyword evidence="2" id="KW-1185">Reference proteome</keyword>
<accession>A0ABR6F1A7</accession>
<evidence type="ECO:0000313" key="2">
    <source>
        <dbReference type="Proteomes" id="UP000636110"/>
    </source>
</evidence>
<gene>
    <name evidence="1" type="ORF">GM920_16240</name>
</gene>
<proteinExistence type="predicted"/>
<name>A0ABR6F1A7_9SPHI</name>
<dbReference type="Gene3D" id="1.20.120.450">
    <property type="entry name" value="dinb family like domain"/>
    <property type="match status" value="1"/>
</dbReference>
<protein>
    <submittedName>
        <fullName evidence="1">DUF1572 domain-containing protein</fullName>
    </submittedName>
</protein>
<dbReference type="Proteomes" id="UP000636110">
    <property type="component" value="Unassembled WGS sequence"/>
</dbReference>